<dbReference type="AlphaFoldDB" id="A0A239C892"/>
<gene>
    <name evidence="1" type="ORF">SAMN05444352_10431</name>
</gene>
<dbReference type="RefSeq" id="WP_141137264.1">
    <property type="nucleotide sequence ID" value="NZ_FZOL01000004.1"/>
</dbReference>
<dbReference type="OrthoDB" id="9911244at2"/>
<accession>A0A239C892</accession>
<keyword evidence="2" id="KW-1185">Reference proteome</keyword>
<dbReference type="EMBL" id="FZOL01000004">
    <property type="protein sequence ID" value="SNS15841.1"/>
    <property type="molecule type" value="Genomic_DNA"/>
</dbReference>
<sequence length="512" mass="56955">MTKPLHTLIALVFYSTPSICLSSVDLGIADDETYKRPNAWSSHEVSPHPGAKLLTSDGVSAGSRPGVSIAWRNANQVEEVEVRVINKGSEAGEGKVTVNILSESGKNLLHLEPPEDQKRIRIPAYDRGGKEGKVLRMKAEWGLNALIDRFDIARTRYHVEATVETVNAEDANLLDNRKTKSWNIPFRVNPKKLNAYNYTFTNHGDTEKNLRFMFEHSSYPENWEIAGIPPLDTTFTLKPGETVSGALTLNAPEKILDGAFLESRISLVDTKDNSIFLQNEWFQVFDTIPPVVTDYRLVSLDDGRLAIQALVSDQGSGILEATGVSSEFSVDGGKTWARKAHNYKVGNFVRPTLFETVIGPFRKDTTIQLRFTAFDTAGNAATIIPTDASSFVAPPGADELLQNAYVFPRTQKNPIFEIDQLQKIQQNLKKLEAKGVELKSIDFSKPNAVGVDPARLKELGIGPDRKQEVLADLERIRDIDLDFNKVSTSKIKRLDTDIDKMLNMTTIEVKSR</sequence>
<proteinExistence type="predicted"/>
<dbReference type="Proteomes" id="UP000198407">
    <property type="component" value="Unassembled WGS sequence"/>
</dbReference>
<evidence type="ECO:0000313" key="1">
    <source>
        <dbReference type="EMBL" id="SNS15841.1"/>
    </source>
</evidence>
<protein>
    <submittedName>
        <fullName evidence="1">Uncharacterized protein</fullName>
    </submittedName>
</protein>
<name>A0A239C892_9PSED</name>
<reference evidence="2" key="1">
    <citation type="submission" date="2017-06" db="EMBL/GenBank/DDBJ databases">
        <authorList>
            <person name="Varghese N."/>
            <person name="Submissions S."/>
        </authorList>
    </citation>
    <scope>NUCLEOTIDE SEQUENCE [LARGE SCALE GENOMIC DNA]</scope>
    <source>
        <strain evidence="2">DSM 22348</strain>
    </source>
</reference>
<organism evidence="1 2">
    <name type="scientific">Pseudomonas japonica</name>
    <dbReference type="NCBI Taxonomy" id="256466"/>
    <lineage>
        <taxon>Bacteria</taxon>
        <taxon>Pseudomonadati</taxon>
        <taxon>Pseudomonadota</taxon>
        <taxon>Gammaproteobacteria</taxon>
        <taxon>Pseudomonadales</taxon>
        <taxon>Pseudomonadaceae</taxon>
        <taxon>Pseudomonas</taxon>
    </lineage>
</organism>
<evidence type="ECO:0000313" key="2">
    <source>
        <dbReference type="Proteomes" id="UP000198407"/>
    </source>
</evidence>